<evidence type="ECO:0000313" key="8">
    <source>
        <dbReference type="EMBL" id="TQP17669.1"/>
    </source>
</evidence>
<dbReference type="InterPro" id="IPR020891">
    <property type="entry name" value="UPF0758_CS"/>
</dbReference>
<keyword evidence="3" id="KW-0378">Hydrolase</keyword>
<dbReference type="EMBL" id="SISP01000006">
    <property type="protein sequence ID" value="TBM44420.1"/>
    <property type="molecule type" value="Genomic_DNA"/>
</dbReference>
<organism evidence="8 11">
    <name type="scientific">Vibrio cholerae</name>
    <dbReference type="NCBI Taxonomy" id="666"/>
    <lineage>
        <taxon>Bacteria</taxon>
        <taxon>Pseudomonadati</taxon>
        <taxon>Pseudomonadota</taxon>
        <taxon>Gammaproteobacteria</taxon>
        <taxon>Vibrionales</taxon>
        <taxon>Vibrionaceae</taxon>
        <taxon>Vibrio</taxon>
    </lineage>
</organism>
<dbReference type="NCBIfam" id="TIGR00608">
    <property type="entry name" value="radc"/>
    <property type="match status" value="1"/>
</dbReference>
<feature type="domain" description="MPN" evidence="6">
    <location>
        <begin position="37"/>
        <end position="158"/>
    </location>
</feature>
<keyword evidence="5" id="KW-0482">Metalloprotease</keyword>
<dbReference type="PROSITE" id="PS50249">
    <property type="entry name" value="MPN"/>
    <property type="match status" value="1"/>
</dbReference>
<dbReference type="Proteomes" id="UP000323819">
    <property type="component" value="Unassembled WGS sequence"/>
</dbReference>
<evidence type="ECO:0000313" key="12">
    <source>
        <dbReference type="Proteomes" id="UP000323819"/>
    </source>
</evidence>
<dbReference type="InterPro" id="IPR037518">
    <property type="entry name" value="MPN"/>
</dbReference>
<reference evidence="8 11" key="3">
    <citation type="submission" date="2019-07" db="EMBL/GenBank/DDBJ databases">
        <title>Phenotypic and genotypic antimicrobial resistance traits of Vibrio cholerae non-O1/non-O139 isolated from a large Austrian lake frequently associated with cases of infection.</title>
        <authorList>
            <person name="Lepuschitz S."/>
            <person name="Baron S."/>
            <person name="Larvor E."/>
            <person name="Granier S."/>
            <person name="Pretzer C."/>
            <person name="Mach R.L."/>
            <person name="Farnleitner A.H."/>
            <person name="Ruppitsch W."/>
            <person name="Pleininger S."/>
            <person name="Indra A."/>
            <person name="Kirschner A.K.T."/>
        </authorList>
    </citation>
    <scope>NUCLEOTIDE SEQUENCE [LARGE SCALE GENOMIC DNA]</scope>
    <source>
        <strain evidence="8 11">A12JL36W90</strain>
    </source>
</reference>
<evidence type="ECO:0000313" key="7">
    <source>
        <dbReference type="EMBL" id="TBM44420.1"/>
    </source>
</evidence>
<dbReference type="PANTHER" id="PTHR30471:SF6">
    <property type="entry name" value="UPF0758 PROTEIN VC_0510"/>
    <property type="match status" value="1"/>
</dbReference>
<evidence type="ECO:0000313" key="11">
    <source>
        <dbReference type="Proteomes" id="UP000319979"/>
    </source>
</evidence>
<keyword evidence="4" id="KW-0862">Zinc</keyword>
<dbReference type="InterPro" id="IPR025657">
    <property type="entry name" value="RadC_JAB"/>
</dbReference>
<dbReference type="GO" id="GO:0006508">
    <property type="term" value="P:proteolysis"/>
    <property type="evidence" value="ECO:0007669"/>
    <property type="project" value="UniProtKB-KW"/>
</dbReference>
<dbReference type="Gene3D" id="3.40.140.10">
    <property type="entry name" value="Cytidine Deaminase, domain 2"/>
    <property type="match status" value="1"/>
</dbReference>
<dbReference type="AlphaFoldDB" id="A0A085PMU4"/>
<dbReference type="InterPro" id="IPR001405">
    <property type="entry name" value="UPF0758"/>
</dbReference>
<evidence type="ECO:0000256" key="1">
    <source>
        <dbReference type="ARBA" id="ARBA00022670"/>
    </source>
</evidence>
<dbReference type="EMBL" id="VSIJ01000033">
    <property type="protein sequence ID" value="TXX65478.1"/>
    <property type="molecule type" value="Genomic_DNA"/>
</dbReference>
<name>A0A085PMU4_VIBCL</name>
<keyword evidence="1" id="KW-0645">Protease</keyword>
<evidence type="ECO:0000259" key="6">
    <source>
        <dbReference type="PROSITE" id="PS50249"/>
    </source>
</evidence>
<dbReference type="GO" id="GO:0046872">
    <property type="term" value="F:metal ion binding"/>
    <property type="evidence" value="ECO:0007669"/>
    <property type="project" value="UniProtKB-KW"/>
</dbReference>
<proteinExistence type="predicted"/>
<evidence type="ECO:0000313" key="9">
    <source>
        <dbReference type="EMBL" id="TXX65478.1"/>
    </source>
</evidence>
<dbReference type="CDD" id="cd08071">
    <property type="entry name" value="MPN_DUF2466"/>
    <property type="match status" value="1"/>
</dbReference>
<evidence type="ECO:0000256" key="3">
    <source>
        <dbReference type="ARBA" id="ARBA00022801"/>
    </source>
</evidence>
<dbReference type="PROSITE" id="PS01302">
    <property type="entry name" value="UPF0758"/>
    <property type="match status" value="1"/>
</dbReference>
<evidence type="ECO:0000313" key="10">
    <source>
        <dbReference type="Proteomes" id="UP000294145"/>
    </source>
</evidence>
<protein>
    <submittedName>
        <fullName evidence="8">DNA repair protein RadC</fullName>
    </submittedName>
</protein>
<dbReference type="EMBL" id="VIOS01000007">
    <property type="protein sequence ID" value="TQP17669.1"/>
    <property type="molecule type" value="Genomic_DNA"/>
</dbReference>
<evidence type="ECO:0000256" key="4">
    <source>
        <dbReference type="ARBA" id="ARBA00022833"/>
    </source>
</evidence>
<comment type="caution">
    <text evidence="8">The sequence shown here is derived from an EMBL/GenBank/DDBJ whole genome shotgun (WGS) entry which is preliminary data.</text>
</comment>
<evidence type="ECO:0000256" key="2">
    <source>
        <dbReference type="ARBA" id="ARBA00022723"/>
    </source>
</evidence>
<gene>
    <name evidence="8" type="primary">radC</name>
    <name evidence="7" type="ORF">EYB64_05975</name>
    <name evidence="8" type="ORF">FLM02_02320</name>
    <name evidence="9" type="ORF">FXF03_13590</name>
</gene>
<reference evidence="7 10" key="1">
    <citation type="submission" date="2019-02" db="EMBL/GenBank/DDBJ databases">
        <title>Genomic plasticity associated with the antimicrobial resistance in Vibrio cholerae.</title>
        <authorList>
            <person name="Verma J."/>
            <person name="Bag S."/>
            <person name="Saha B."/>
            <person name="Kumar P."/>
            <person name="Ghosh T.S."/>
            <person name="Dayal M."/>
            <person name="Senapati T."/>
            <person name="Mehra S."/>
            <person name="Dey P."/>
            <person name="Desigamani A."/>
            <person name="Kumar D."/>
            <person name="Rana P."/>
            <person name="Kumar B."/>
            <person name="Maiti T.K."/>
            <person name="Sharma N.C."/>
            <person name="Bhadra R.K."/>
            <person name="Mutreja A."/>
            <person name="Nair G.B."/>
            <person name="Ramamurthy T."/>
            <person name="Das B."/>
        </authorList>
    </citation>
    <scope>NUCLEOTIDE SEQUENCE [LARGE SCALE GENOMIC DNA]</scope>
    <source>
        <strain evidence="7 10">IDH06781</strain>
    </source>
</reference>
<dbReference type="Pfam" id="PF04002">
    <property type="entry name" value="RadC"/>
    <property type="match status" value="1"/>
</dbReference>
<reference evidence="9 12" key="2">
    <citation type="submission" date="2019-06" db="EMBL/GenBank/DDBJ databases">
        <title>Vibrio cholerae phylogeny based on whole-genome sequencing reveals genetic diversity and population strucutre.</title>
        <authorList>
            <person name="Zhiqiu Y."/>
            <person name="Bin L."/>
            <person name="Lingyan J."/>
        </authorList>
    </citation>
    <scope>NUCLEOTIDE SEQUENCE [LARGE SCALE GENOMIC DNA]</scope>
    <source>
        <strain evidence="9 12">N2814</strain>
    </source>
</reference>
<evidence type="ECO:0000256" key="5">
    <source>
        <dbReference type="ARBA" id="ARBA00023049"/>
    </source>
</evidence>
<accession>A0A085PMU4</accession>
<dbReference type="PANTHER" id="PTHR30471">
    <property type="entry name" value="DNA REPAIR PROTEIN RADC"/>
    <property type="match status" value="1"/>
</dbReference>
<dbReference type="RefSeq" id="WP_000148678.1">
    <property type="nucleotide sequence ID" value="NZ_CADDXA010000008.1"/>
</dbReference>
<dbReference type="GO" id="GO:0008237">
    <property type="term" value="F:metallopeptidase activity"/>
    <property type="evidence" value="ECO:0007669"/>
    <property type="project" value="UniProtKB-KW"/>
</dbReference>
<keyword evidence="2" id="KW-0479">Metal-binding</keyword>
<dbReference type="SUPFAM" id="SSF102712">
    <property type="entry name" value="JAB1/MPN domain"/>
    <property type="match status" value="1"/>
</dbReference>
<sequence>MTHFPRHRYLLSQRAYEHRVLEEAAEILEQRYVRGETFARTENTTEYLRCKLAGYEHEMFAVLFLDNQHRLIEFKELFRGTVDAASVYPREVLKEALNVNAAAVIFAHNHPSGDPEPSQADRRITQRLKDALSLVDIRVLDHVVVGKSSVSFAERGWL</sequence>
<dbReference type="Proteomes" id="UP000294145">
    <property type="component" value="Unassembled WGS sequence"/>
</dbReference>
<dbReference type="Proteomes" id="UP000319979">
    <property type="component" value="Unassembled WGS sequence"/>
</dbReference>